<dbReference type="AlphaFoldDB" id="A0A507B7B9"/>
<dbReference type="Proteomes" id="UP000319257">
    <property type="component" value="Unassembled WGS sequence"/>
</dbReference>
<comment type="caution">
    <text evidence="2">The sequence shown here is derived from an EMBL/GenBank/DDBJ whole genome shotgun (WGS) entry which is preliminary data.</text>
</comment>
<evidence type="ECO:0000313" key="2">
    <source>
        <dbReference type="EMBL" id="TPX12540.1"/>
    </source>
</evidence>
<organism evidence="2 3">
    <name type="scientific">Thyridium curvatum</name>
    <dbReference type="NCBI Taxonomy" id="1093900"/>
    <lineage>
        <taxon>Eukaryota</taxon>
        <taxon>Fungi</taxon>
        <taxon>Dikarya</taxon>
        <taxon>Ascomycota</taxon>
        <taxon>Pezizomycotina</taxon>
        <taxon>Sordariomycetes</taxon>
        <taxon>Sordariomycetidae</taxon>
        <taxon>Thyridiales</taxon>
        <taxon>Thyridiaceae</taxon>
        <taxon>Thyridium</taxon>
    </lineage>
</organism>
<gene>
    <name evidence="2" type="ORF">E0L32_000717</name>
</gene>
<dbReference type="InParanoid" id="A0A507B7B9"/>
<evidence type="ECO:0000313" key="3">
    <source>
        <dbReference type="Proteomes" id="UP000319257"/>
    </source>
</evidence>
<proteinExistence type="predicted"/>
<reference evidence="2 3" key="1">
    <citation type="submission" date="2019-06" db="EMBL/GenBank/DDBJ databases">
        <title>Draft genome sequence of the filamentous fungus Phialemoniopsis curvata isolated from diesel fuel.</title>
        <authorList>
            <person name="Varaljay V.A."/>
            <person name="Lyon W.J."/>
            <person name="Crouch A.L."/>
            <person name="Drake C.E."/>
            <person name="Hollomon J.M."/>
            <person name="Nadeau L.J."/>
            <person name="Nunn H.S."/>
            <person name="Stevenson B.S."/>
            <person name="Bojanowski C.L."/>
            <person name="Crookes-Goodson W.J."/>
        </authorList>
    </citation>
    <scope>NUCLEOTIDE SEQUENCE [LARGE SCALE GENOMIC DNA]</scope>
    <source>
        <strain evidence="2 3">D216</strain>
    </source>
</reference>
<dbReference type="SUPFAM" id="SSF54427">
    <property type="entry name" value="NTF2-like"/>
    <property type="match status" value="1"/>
</dbReference>
<dbReference type="InterPro" id="IPR032710">
    <property type="entry name" value="NTF2-like_dom_sf"/>
</dbReference>
<dbReference type="EMBL" id="SKBQ01000003">
    <property type="protein sequence ID" value="TPX12540.1"/>
    <property type="molecule type" value="Genomic_DNA"/>
</dbReference>
<name>A0A507B7B9_9PEZI</name>
<dbReference type="OrthoDB" id="5225678at2759"/>
<dbReference type="GeneID" id="41968164"/>
<evidence type="ECO:0000259" key="1">
    <source>
        <dbReference type="Pfam" id="PF12680"/>
    </source>
</evidence>
<dbReference type="InterPro" id="IPR037401">
    <property type="entry name" value="SnoaL-like"/>
</dbReference>
<keyword evidence="3" id="KW-1185">Reference proteome</keyword>
<protein>
    <recommendedName>
        <fullName evidence="1">SnoaL-like domain-containing protein</fullName>
    </recommendedName>
</protein>
<accession>A0A507B7B9</accession>
<dbReference type="RefSeq" id="XP_030994251.1">
    <property type="nucleotide sequence ID" value="XM_031141890.1"/>
</dbReference>
<sequence length="156" mass="17833">MTINDTMTERLRKIDENHKLAYKICEHWSVKKGGDVEPFFDLFHDDATFTTIAQKGMLPLLAGTLSKDEFRAWVFKESRIGDVSVKVEGITASEDRLAVEASSDMNINGNSYCNRYHWLFEIKDGKISAARFYLDTLFAKQAMQWVEEAEAAQKAK</sequence>
<dbReference type="Gene3D" id="3.10.450.50">
    <property type="match status" value="1"/>
</dbReference>
<dbReference type="Pfam" id="PF12680">
    <property type="entry name" value="SnoaL_2"/>
    <property type="match status" value="1"/>
</dbReference>
<feature type="domain" description="SnoaL-like" evidence="1">
    <location>
        <begin position="33"/>
        <end position="128"/>
    </location>
</feature>